<dbReference type="EMBL" id="CP031034">
    <property type="protein sequence ID" value="QDZ17506.1"/>
    <property type="molecule type" value="Genomic_DNA"/>
</dbReference>
<feature type="compositionally biased region" description="Basic residues" evidence="1">
    <location>
        <begin position="1"/>
        <end position="10"/>
    </location>
</feature>
<evidence type="ECO:0000256" key="1">
    <source>
        <dbReference type="SAM" id="MobiDB-lite"/>
    </source>
</evidence>
<feature type="compositionally biased region" description="Basic residues" evidence="1">
    <location>
        <begin position="26"/>
        <end position="38"/>
    </location>
</feature>
<proteinExistence type="predicted"/>
<feature type="compositionally biased region" description="Basic and acidic residues" evidence="1">
    <location>
        <begin position="11"/>
        <end position="23"/>
    </location>
</feature>
<protein>
    <submittedName>
        <fullName evidence="2">Uncharacterized protein</fullName>
    </submittedName>
</protein>
<accession>A0A5B8MAX4</accession>
<dbReference type="AlphaFoldDB" id="A0A5B8MAX4"/>
<evidence type="ECO:0000313" key="2">
    <source>
        <dbReference type="EMBL" id="QDZ17506.1"/>
    </source>
</evidence>
<name>A0A5B8MAX4_9CHLO</name>
<dbReference type="Proteomes" id="UP000316726">
    <property type="component" value="Chromosome 1"/>
</dbReference>
<sequence length="358" mass="40344">MKHCVARSRTKAREVNLKTDKGRGNGGKHQHQHQHQQHQHLYPSGTTSCGRRGSKQVLRAIAKRPEKFDGVEGWKWPVMEPVSTECEHADQEKIGEETLCKLEFDVLDSGEGVKALRRFNDALDRLSANPNWERALEPVWAEMAYNLETFNPVFTACMLKVQCTVGSSDYVARDDCLQNLIQPLAGEYGLHEGDRLGKTHRALFSDWYTSVTGNPLSRILKRSGSTGDLKPRAGQLLFAQMMRDVSTGGGAFSQPLEQASYALGYNLAVEYLANPEKTWLLDSFQGLSRDLRLEEQGRKIDWEFLEVHALGEKEHADIGHRAVTIFVPADHAGVVQKALQDHDRDFATYYNELARVLE</sequence>
<evidence type="ECO:0000313" key="3">
    <source>
        <dbReference type="Proteomes" id="UP000316726"/>
    </source>
</evidence>
<gene>
    <name evidence="2" type="ORF">A3770_01p00240</name>
</gene>
<reference evidence="2 3" key="1">
    <citation type="submission" date="2018-07" db="EMBL/GenBank/DDBJ databases">
        <title>The complete nuclear genome of the prasinophyte Chloropicon primus (CCMP1205).</title>
        <authorList>
            <person name="Pombert J.-F."/>
            <person name="Otis C."/>
            <person name="Turmel M."/>
            <person name="Lemieux C."/>
        </authorList>
    </citation>
    <scope>NUCLEOTIDE SEQUENCE [LARGE SCALE GENOMIC DNA]</scope>
    <source>
        <strain evidence="2 3">CCMP1205</strain>
    </source>
</reference>
<keyword evidence="3" id="KW-1185">Reference proteome</keyword>
<feature type="region of interest" description="Disordered" evidence="1">
    <location>
        <begin position="1"/>
        <end position="51"/>
    </location>
</feature>
<organism evidence="2 3">
    <name type="scientific">Chloropicon primus</name>
    <dbReference type="NCBI Taxonomy" id="1764295"/>
    <lineage>
        <taxon>Eukaryota</taxon>
        <taxon>Viridiplantae</taxon>
        <taxon>Chlorophyta</taxon>
        <taxon>Chloropicophyceae</taxon>
        <taxon>Chloropicales</taxon>
        <taxon>Chloropicaceae</taxon>
        <taxon>Chloropicon</taxon>
    </lineage>
</organism>
<dbReference type="OrthoDB" id="2530521at2759"/>
<dbReference type="STRING" id="1764295.A0A5B8MAX4"/>